<proteinExistence type="predicted"/>
<sequence length="40" mass="4703">MTLTAERRHKHARVAELLEALHLDAVLFSRRCNFSWYTCG</sequence>
<evidence type="ECO:0000313" key="1">
    <source>
        <dbReference type="EMBL" id="GAG12309.1"/>
    </source>
</evidence>
<dbReference type="AlphaFoldDB" id="X0V2H5"/>
<reference evidence="1" key="1">
    <citation type="journal article" date="2014" name="Front. Microbiol.">
        <title>High frequency of phylogenetically diverse reductive dehalogenase-homologous genes in deep subseafloor sedimentary metagenomes.</title>
        <authorList>
            <person name="Kawai M."/>
            <person name="Futagami T."/>
            <person name="Toyoda A."/>
            <person name="Takaki Y."/>
            <person name="Nishi S."/>
            <person name="Hori S."/>
            <person name="Arai W."/>
            <person name="Tsubouchi T."/>
            <person name="Morono Y."/>
            <person name="Uchiyama I."/>
            <person name="Ito T."/>
            <person name="Fujiyama A."/>
            <person name="Inagaki F."/>
            <person name="Takami H."/>
        </authorList>
    </citation>
    <scope>NUCLEOTIDE SEQUENCE</scope>
    <source>
        <strain evidence="1">Expedition CK06-06</strain>
    </source>
</reference>
<feature type="non-terminal residue" evidence="1">
    <location>
        <position position="40"/>
    </location>
</feature>
<name>X0V2H5_9ZZZZ</name>
<comment type="caution">
    <text evidence="1">The sequence shown here is derived from an EMBL/GenBank/DDBJ whole genome shotgun (WGS) entry which is preliminary data.</text>
</comment>
<accession>X0V2H5</accession>
<dbReference type="EMBL" id="BARS01020880">
    <property type="protein sequence ID" value="GAG12309.1"/>
    <property type="molecule type" value="Genomic_DNA"/>
</dbReference>
<organism evidence="1">
    <name type="scientific">marine sediment metagenome</name>
    <dbReference type="NCBI Taxonomy" id="412755"/>
    <lineage>
        <taxon>unclassified sequences</taxon>
        <taxon>metagenomes</taxon>
        <taxon>ecological metagenomes</taxon>
    </lineage>
</organism>
<gene>
    <name evidence="1" type="ORF">S01H1_33622</name>
</gene>
<protein>
    <submittedName>
        <fullName evidence="1">Uncharacterized protein</fullName>
    </submittedName>
</protein>